<reference evidence="2" key="1">
    <citation type="journal article" date="2014" name="Int. J. Syst. Evol. Microbiol.">
        <title>Complete genome sequence of Corynebacterium casei LMG S-19264T (=DSM 44701T), isolated from a smear-ripened cheese.</title>
        <authorList>
            <consortium name="US DOE Joint Genome Institute (JGI-PGF)"/>
            <person name="Walter F."/>
            <person name="Albersmeier A."/>
            <person name="Kalinowski J."/>
            <person name="Ruckert C."/>
        </authorList>
    </citation>
    <scope>NUCLEOTIDE SEQUENCE</scope>
    <source>
        <strain evidence="2">CGMCC 1.15725</strain>
    </source>
</reference>
<protein>
    <recommendedName>
        <fullName evidence="1">CobE/GbiG C-terminal domain-containing protein</fullName>
    </recommendedName>
</protein>
<dbReference type="InterPro" id="IPR036518">
    <property type="entry name" value="CobE/GbiG_C_sf"/>
</dbReference>
<dbReference type="EMBL" id="BMJQ01000002">
    <property type="protein sequence ID" value="GGF06033.1"/>
    <property type="molecule type" value="Genomic_DNA"/>
</dbReference>
<keyword evidence="3" id="KW-1185">Reference proteome</keyword>
<dbReference type="Proteomes" id="UP000646365">
    <property type="component" value="Unassembled WGS sequence"/>
</dbReference>
<comment type="caution">
    <text evidence="2">The sequence shown here is derived from an EMBL/GenBank/DDBJ whole genome shotgun (WGS) entry which is preliminary data.</text>
</comment>
<name>A0A8J3E271_9PROT</name>
<proteinExistence type="predicted"/>
<dbReference type="GO" id="GO:0009236">
    <property type="term" value="P:cobalamin biosynthetic process"/>
    <property type="evidence" value="ECO:0007669"/>
    <property type="project" value="InterPro"/>
</dbReference>
<dbReference type="RefSeq" id="WP_189043020.1">
    <property type="nucleotide sequence ID" value="NZ_BMJQ01000002.1"/>
</dbReference>
<reference evidence="2" key="2">
    <citation type="submission" date="2020-09" db="EMBL/GenBank/DDBJ databases">
        <authorList>
            <person name="Sun Q."/>
            <person name="Zhou Y."/>
        </authorList>
    </citation>
    <scope>NUCLEOTIDE SEQUENCE</scope>
    <source>
        <strain evidence="2">CGMCC 1.15725</strain>
    </source>
</reference>
<gene>
    <name evidence="2" type="ORF">GCM10011611_09440</name>
</gene>
<organism evidence="2 3">
    <name type="scientific">Aliidongia dinghuensis</name>
    <dbReference type="NCBI Taxonomy" id="1867774"/>
    <lineage>
        <taxon>Bacteria</taxon>
        <taxon>Pseudomonadati</taxon>
        <taxon>Pseudomonadota</taxon>
        <taxon>Alphaproteobacteria</taxon>
        <taxon>Rhodospirillales</taxon>
        <taxon>Dongiaceae</taxon>
        <taxon>Aliidongia</taxon>
    </lineage>
</organism>
<dbReference type="Pfam" id="PF01890">
    <property type="entry name" value="CbiG_C"/>
    <property type="match status" value="1"/>
</dbReference>
<dbReference type="SUPFAM" id="SSF159664">
    <property type="entry name" value="CobE/GbiG C-terminal domain-like"/>
    <property type="match status" value="1"/>
</dbReference>
<accession>A0A8J3E271</accession>
<evidence type="ECO:0000259" key="1">
    <source>
        <dbReference type="Pfam" id="PF01890"/>
    </source>
</evidence>
<dbReference type="AlphaFoldDB" id="A0A8J3E271"/>
<feature type="domain" description="CobE/GbiG C-terminal" evidence="1">
    <location>
        <begin position="6"/>
        <end position="117"/>
    </location>
</feature>
<sequence>MTVRRAIGIGAASAARLEDVLVLVRTTVGRFDGVCLATIDRRADLAAAVAKALDLELRLFSAEELAAVPGTVTPSSRSAAAVGSASVAEAAALAALGPGARLVQPRRTGILCTCALAELP</sequence>
<evidence type="ECO:0000313" key="3">
    <source>
        <dbReference type="Proteomes" id="UP000646365"/>
    </source>
</evidence>
<dbReference type="InterPro" id="IPR002750">
    <property type="entry name" value="CobE/GbiG_C"/>
</dbReference>
<dbReference type="Gene3D" id="3.30.420.180">
    <property type="entry name" value="CobE/GbiG C-terminal domain"/>
    <property type="match status" value="1"/>
</dbReference>
<evidence type="ECO:0000313" key="2">
    <source>
        <dbReference type="EMBL" id="GGF06033.1"/>
    </source>
</evidence>